<comment type="similarity">
    <text evidence="5">Belongs to the bacterial ribosomal protein bL25 family.</text>
</comment>
<sequence length="94" mass="11016">MLTIHAKIKTKNGTKESRKLRIKNNIPAIIYGKNNIQISIILNYNDVTNMQSKNEYSEKPLKILIGKNEILVKIQKVQHHPFQKKLIHIDFIRI</sequence>
<dbReference type="HAMAP" id="MF_01336">
    <property type="entry name" value="Ribosomal_bL25"/>
    <property type="match status" value="1"/>
</dbReference>
<evidence type="ECO:0000256" key="3">
    <source>
        <dbReference type="ARBA" id="ARBA00022980"/>
    </source>
</evidence>
<evidence type="ECO:0000256" key="1">
    <source>
        <dbReference type="ARBA" id="ARBA00022730"/>
    </source>
</evidence>
<comment type="subunit">
    <text evidence="5">Part of the 50S ribosomal subunit; part of the 5S rRNA/L5/L18/L25 subcomplex. Contacts the 5S rRNA. Binds to the 5S rRNA independently of L5 and L18.</text>
</comment>
<reference evidence="8" key="1">
    <citation type="submission" date="2015-01" db="EMBL/GenBank/DDBJ databases">
        <authorList>
            <person name="Manzano-Marin A."/>
            <person name="Manzano-Marin A."/>
        </authorList>
    </citation>
    <scope>NUCLEOTIDE SEQUENCE [LARGE SCALE GENOMIC DNA]</scope>
    <source>
        <strain evidence="8">obscurior</strain>
    </source>
</reference>
<dbReference type="SUPFAM" id="SSF50715">
    <property type="entry name" value="Ribosomal protein L25-like"/>
    <property type="match status" value="1"/>
</dbReference>
<gene>
    <name evidence="5 7" type="primary">rplY</name>
    <name evidence="7" type="ORF">WEOB_333</name>
</gene>
<dbReference type="RefSeq" id="WP_281263807.1">
    <property type="nucleotide sequence ID" value="NZ_LN774881.1"/>
</dbReference>
<feature type="domain" description="Large ribosomal subunit protein bL25 L25" evidence="6">
    <location>
        <begin position="5"/>
        <end position="91"/>
    </location>
</feature>
<evidence type="ECO:0000259" key="6">
    <source>
        <dbReference type="Pfam" id="PF01386"/>
    </source>
</evidence>
<evidence type="ECO:0000313" key="8">
    <source>
        <dbReference type="Proteomes" id="UP000242753"/>
    </source>
</evidence>
<dbReference type="GO" id="GO:0008097">
    <property type="term" value="F:5S rRNA binding"/>
    <property type="evidence" value="ECO:0007669"/>
    <property type="project" value="InterPro"/>
</dbReference>
<accession>A0A0H5BX10</accession>
<dbReference type="CDD" id="cd00495">
    <property type="entry name" value="Ribosomal_L25_TL5_CTC"/>
    <property type="match status" value="1"/>
</dbReference>
<dbReference type="STRING" id="1594731.WEOB_333"/>
<keyword evidence="3 5" id="KW-0689">Ribosomal protein</keyword>
<name>A0A0H5BX10_9ENTR</name>
<keyword evidence="1 5" id="KW-0699">rRNA-binding</keyword>
<dbReference type="GO" id="GO:0006412">
    <property type="term" value="P:translation"/>
    <property type="evidence" value="ECO:0007669"/>
    <property type="project" value="UniProtKB-UniRule"/>
</dbReference>
<evidence type="ECO:0000256" key="2">
    <source>
        <dbReference type="ARBA" id="ARBA00022884"/>
    </source>
</evidence>
<dbReference type="GO" id="GO:0003735">
    <property type="term" value="F:structural constituent of ribosome"/>
    <property type="evidence" value="ECO:0007669"/>
    <property type="project" value="InterPro"/>
</dbReference>
<evidence type="ECO:0000256" key="5">
    <source>
        <dbReference type="HAMAP-Rule" id="MF_01336"/>
    </source>
</evidence>
<dbReference type="InterPro" id="IPR020055">
    <property type="entry name" value="Ribosomal_bL25_short"/>
</dbReference>
<keyword evidence="2 5" id="KW-0694">RNA-binding</keyword>
<dbReference type="KEGG" id="wca:WEOB_333"/>
<dbReference type="InterPro" id="IPR011035">
    <property type="entry name" value="Ribosomal_bL25/Gln-tRNA_synth"/>
</dbReference>
<dbReference type="InterPro" id="IPR029751">
    <property type="entry name" value="Ribosomal_L25_dom"/>
</dbReference>
<dbReference type="Proteomes" id="UP000242753">
    <property type="component" value="Chromosome I"/>
</dbReference>
<dbReference type="GO" id="GO:1990904">
    <property type="term" value="C:ribonucleoprotein complex"/>
    <property type="evidence" value="ECO:0007669"/>
    <property type="project" value="UniProtKB-KW"/>
</dbReference>
<dbReference type="Gene3D" id="2.40.240.10">
    <property type="entry name" value="Ribosomal Protein L25, Chain P"/>
    <property type="match status" value="1"/>
</dbReference>
<dbReference type="GO" id="GO:0005840">
    <property type="term" value="C:ribosome"/>
    <property type="evidence" value="ECO:0007669"/>
    <property type="project" value="UniProtKB-KW"/>
</dbReference>
<protein>
    <recommendedName>
        <fullName evidence="5">Large ribosomal subunit protein bL25</fullName>
    </recommendedName>
</protein>
<dbReference type="NCBIfam" id="NF004612">
    <property type="entry name" value="PRK05943.1"/>
    <property type="match status" value="1"/>
</dbReference>
<dbReference type="AlphaFoldDB" id="A0A0H5BX10"/>
<keyword evidence="8" id="KW-1185">Reference proteome</keyword>
<proteinExistence type="inferred from homology"/>
<dbReference type="FunFam" id="2.40.240.10:FF:000002">
    <property type="entry name" value="50S ribosomal protein L25"/>
    <property type="match status" value="1"/>
</dbReference>
<dbReference type="InterPro" id="IPR020056">
    <property type="entry name" value="Rbsml_bL25/Gln-tRNA_synth_N"/>
</dbReference>
<dbReference type="Pfam" id="PF01386">
    <property type="entry name" value="Ribosomal_L25p"/>
    <property type="match status" value="1"/>
</dbReference>
<evidence type="ECO:0000256" key="4">
    <source>
        <dbReference type="ARBA" id="ARBA00023274"/>
    </source>
</evidence>
<comment type="function">
    <text evidence="5">This is one of the proteins that binds to the 5S RNA in the ribosome where it forms part of the central protuberance.</text>
</comment>
<dbReference type="EMBL" id="LN774881">
    <property type="protein sequence ID" value="CEN32267.1"/>
    <property type="molecule type" value="Genomic_DNA"/>
</dbReference>
<evidence type="ECO:0000313" key="7">
    <source>
        <dbReference type="EMBL" id="CEN32267.1"/>
    </source>
</evidence>
<organism evidence="7 8">
    <name type="scientific">Candidatus Westeberhardia cardiocondylae</name>
    <dbReference type="NCBI Taxonomy" id="1594731"/>
    <lineage>
        <taxon>Bacteria</taxon>
        <taxon>Pseudomonadati</taxon>
        <taxon>Pseudomonadota</taxon>
        <taxon>Gammaproteobacteria</taxon>
        <taxon>Enterobacterales</taxon>
        <taxon>Enterobacteriaceae</taxon>
        <taxon>ant endosymbionts</taxon>
        <taxon>Candidatus Westeberhardia</taxon>
    </lineage>
</organism>
<keyword evidence="4 5" id="KW-0687">Ribonucleoprotein</keyword>